<reference evidence="11 12" key="1">
    <citation type="submission" date="2017-11" db="EMBL/GenBank/DDBJ databases">
        <title>Genome sequence of the oocydin A producing rhizobacterium Serratia plymuthica 4Rx5.</title>
        <authorList>
            <person name="Matilla M.A."/>
            <person name="Udaondo Z."/>
            <person name="Salmond G.P.C."/>
        </authorList>
    </citation>
    <scope>NUCLEOTIDE SEQUENCE [LARGE SCALE GENOMIC DNA]</scope>
    <source>
        <strain evidence="11 12">4Rx5</strain>
    </source>
</reference>
<dbReference type="OrthoDB" id="9813612at2"/>
<evidence type="ECO:0000259" key="10">
    <source>
        <dbReference type="Pfam" id="PF00155"/>
    </source>
</evidence>
<comment type="caution">
    <text evidence="11">The sequence shown here is derived from an EMBL/GenBank/DDBJ whole genome shotgun (WGS) entry which is preliminary data.</text>
</comment>
<evidence type="ECO:0000256" key="5">
    <source>
        <dbReference type="ARBA" id="ARBA00022576"/>
    </source>
</evidence>
<dbReference type="Proteomes" id="UP000248196">
    <property type="component" value="Unassembled WGS sequence"/>
</dbReference>
<dbReference type="InterPro" id="IPR004839">
    <property type="entry name" value="Aminotransferase_I/II_large"/>
</dbReference>
<dbReference type="RefSeq" id="WP_004943424.1">
    <property type="nucleotide sequence ID" value="NZ_CP185735.1"/>
</dbReference>
<evidence type="ECO:0000256" key="9">
    <source>
        <dbReference type="HAMAP-Rule" id="MF_01023"/>
    </source>
</evidence>
<dbReference type="CDD" id="cd00609">
    <property type="entry name" value="AAT_like"/>
    <property type="match status" value="1"/>
</dbReference>
<gene>
    <name evidence="9 11" type="primary">hisC</name>
    <name evidence="11" type="ORF">CT690_07905</name>
</gene>
<dbReference type="NCBIfam" id="TIGR01141">
    <property type="entry name" value="hisC"/>
    <property type="match status" value="1"/>
</dbReference>
<comment type="subunit">
    <text evidence="4 9">Homodimer.</text>
</comment>
<dbReference type="GO" id="GO:0000105">
    <property type="term" value="P:L-histidine biosynthetic process"/>
    <property type="evidence" value="ECO:0007669"/>
    <property type="project" value="UniProtKB-UniRule"/>
</dbReference>
<proteinExistence type="inferred from homology"/>
<keyword evidence="6 9" id="KW-0808">Transferase</keyword>
<dbReference type="EC" id="2.6.1.9" evidence="9"/>
<dbReference type="GO" id="GO:0004400">
    <property type="term" value="F:histidinol-phosphate transaminase activity"/>
    <property type="evidence" value="ECO:0007669"/>
    <property type="project" value="UniProtKB-UniRule"/>
</dbReference>
<dbReference type="InterPro" id="IPR015421">
    <property type="entry name" value="PyrdxlP-dep_Trfase_major"/>
</dbReference>
<dbReference type="Gene3D" id="3.90.1150.10">
    <property type="entry name" value="Aspartate Aminotransferase, domain 1"/>
    <property type="match status" value="1"/>
</dbReference>
<organism evidence="11 12">
    <name type="scientific">Serratia plymuthica</name>
    <dbReference type="NCBI Taxonomy" id="82996"/>
    <lineage>
        <taxon>Bacteria</taxon>
        <taxon>Pseudomonadati</taxon>
        <taxon>Pseudomonadota</taxon>
        <taxon>Gammaproteobacteria</taxon>
        <taxon>Enterobacterales</taxon>
        <taxon>Yersiniaceae</taxon>
        <taxon>Serratia</taxon>
    </lineage>
</organism>
<dbReference type="PANTHER" id="PTHR43643">
    <property type="entry name" value="HISTIDINOL-PHOSPHATE AMINOTRANSFERASE 2"/>
    <property type="match status" value="1"/>
</dbReference>
<accession>A0A318PAC1</accession>
<evidence type="ECO:0000256" key="2">
    <source>
        <dbReference type="ARBA" id="ARBA00005011"/>
    </source>
</evidence>
<evidence type="ECO:0000256" key="1">
    <source>
        <dbReference type="ARBA" id="ARBA00001933"/>
    </source>
</evidence>
<sequence>MQAISSAAQAVRRLARQQASSLGAYNAGLSSEAVRNRYGVTEIARLASNENPLGASPLVQQALSDLAQHSGIYPDPNSQALRAEIAALTGIAPQQVVIGNGSENILEMLCLAFINPGDRVVTLLPSFGLHEIYPRMMGAEVTLVAVNQALEFDLAAWRLALQRPAKMVVFSNPSNPVGCMLGRDDFLQLIAAVPQDCLLVIDEAYYEYCANQADYPDSLALLPLQDRPWIVLRTCSKAYGLAGLRVGYGLACDAELVALLDRVRTPFNINRAAQNAALAALRDRQHVADSVAWVSEARAAMAAALRAQGLQVAPSSANFLFFDCGYPSVQIAEALLAHGIIVKPWREAGYQRFIRVSIGSAADNRRFLHALRQVLAEAAR</sequence>
<evidence type="ECO:0000256" key="3">
    <source>
        <dbReference type="ARBA" id="ARBA00007970"/>
    </source>
</evidence>
<dbReference type="EMBL" id="PESE01000002">
    <property type="protein sequence ID" value="PYD38953.1"/>
    <property type="molecule type" value="Genomic_DNA"/>
</dbReference>
<comment type="pathway">
    <text evidence="2 9">Amino-acid biosynthesis; L-histidine biosynthesis; L-histidine from 5-phospho-alpha-D-ribose 1-diphosphate: step 7/9.</text>
</comment>
<evidence type="ECO:0000313" key="11">
    <source>
        <dbReference type="EMBL" id="PYD38953.1"/>
    </source>
</evidence>
<dbReference type="AlphaFoldDB" id="A0A318PAC1"/>
<dbReference type="InterPro" id="IPR015422">
    <property type="entry name" value="PyrdxlP-dep_Trfase_small"/>
</dbReference>
<protein>
    <recommendedName>
        <fullName evidence="9">Histidinol-phosphate aminotransferase</fullName>
        <ecNumber evidence="9">2.6.1.9</ecNumber>
    </recommendedName>
    <alternativeName>
        <fullName evidence="9">Imidazole acetol-phosphate transaminase</fullName>
    </alternativeName>
</protein>
<dbReference type="InterPro" id="IPR015424">
    <property type="entry name" value="PyrdxlP-dep_Trfase"/>
</dbReference>
<keyword evidence="7 9" id="KW-0663">Pyridoxal phosphate</keyword>
<keyword evidence="9" id="KW-0368">Histidine biosynthesis</keyword>
<keyword evidence="5 9" id="KW-0032">Aminotransferase</keyword>
<comment type="cofactor">
    <cofactor evidence="1 9">
        <name>pyridoxal 5'-phosphate</name>
        <dbReference type="ChEBI" id="CHEBI:597326"/>
    </cofactor>
</comment>
<dbReference type="GO" id="GO:0030170">
    <property type="term" value="F:pyridoxal phosphate binding"/>
    <property type="evidence" value="ECO:0007669"/>
    <property type="project" value="InterPro"/>
</dbReference>
<evidence type="ECO:0000256" key="6">
    <source>
        <dbReference type="ARBA" id="ARBA00022679"/>
    </source>
</evidence>
<dbReference type="Pfam" id="PF00155">
    <property type="entry name" value="Aminotran_1_2"/>
    <property type="match status" value="1"/>
</dbReference>
<evidence type="ECO:0000256" key="4">
    <source>
        <dbReference type="ARBA" id="ARBA00011738"/>
    </source>
</evidence>
<dbReference type="HAMAP" id="MF_01023">
    <property type="entry name" value="HisC_aminotrans_2"/>
    <property type="match status" value="1"/>
</dbReference>
<feature type="domain" description="Aminotransferase class I/classII large" evidence="10">
    <location>
        <begin position="43"/>
        <end position="371"/>
    </location>
</feature>
<comment type="similarity">
    <text evidence="3 9">Belongs to the class-II pyridoxal-phosphate-dependent aminotransferase family. Histidinol-phosphate aminotransferase subfamily.</text>
</comment>
<dbReference type="InterPro" id="IPR050106">
    <property type="entry name" value="HistidinolP_aminotransfase"/>
</dbReference>
<dbReference type="SUPFAM" id="SSF53383">
    <property type="entry name" value="PLP-dependent transferases"/>
    <property type="match status" value="1"/>
</dbReference>
<evidence type="ECO:0000256" key="7">
    <source>
        <dbReference type="ARBA" id="ARBA00022898"/>
    </source>
</evidence>
<dbReference type="Gene3D" id="3.40.640.10">
    <property type="entry name" value="Type I PLP-dependent aspartate aminotransferase-like (Major domain)"/>
    <property type="match status" value="1"/>
</dbReference>
<feature type="modified residue" description="N6-(pyridoxal phosphate)lysine" evidence="9">
    <location>
        <position position="237"/>
    </location>
</feature>
<dbReference type="UniPathway" id="UPA00031">
    <property type="reaction ID" value="UER00012"/>
</dbReference>
<dbReference type="PANTHER" id="PTHR43643:SF3">
    <property type="entry name" value="HISTIDINOL-PHOSPHATE AMINOTRANSFERASE"/>
    <property type="match status" value="1"/>
</dbReference>
<keyword evidence="9" id="KW-0028">Amino-acid biosynthesis</keyword>
<dbReference type="InterPro" id="IPR005861">
    <property type="entry name" value="HisP_aminotrans"/>
</dbReference>
<evidence type="ECO:0000256" key="8">
    <source>
        <dbReference type="ARBA" id="ARBA00047481"/>
    </source>
</evidence>
<name>A0A318PAC1_SERPL</name>
<evidence type="ECO:0000313" key="12">
    <source>
        <dbReference type="Proteomes" id="UP000248196"/>
    </source>
</evidence>
<comment type="catalytic activity">
    <reaction evidence="8 9">
        <text>L-histidinol phosphate + 2-oxoglutarate = 3-(imidazol-4-yl)-2-oxopropyl phosphate + L-glutamate</text>
        <dbReference type="Rhea" id="RHEA:23744"/>
        <dbReference type="ChEBI" id="CHEBI:16810"/>
        <dbReference type="ChEBI" id="CHEBI:29985"/>
        <dbReference type="ChEBI" id="CHEBI:57766"/>
        <dbReference type="ChEBI" id="CHEBI:57980"/>
        <dbReference type="EC" id="2.6.1.9"/>
    </reaction>
</comment>